<dbReference type="SUPFAM" id="SSF50978">
    <property type="entry name" value="WD40 repeat-like"/>
    <property type="match status" value="1"/>
</dbReference>
<dbReference type="PROSITE" id="PS50082">
    <property type="entry name" value="WD_REPEATS_2"/>
    <property type="match status" value="5"/>
</dbReference>
<evidence type="ECO:0000256" key="3">
    <source>
        <dbReference type="PROSITE-ProRule" id="PRU00221"/>
    </source>
</evidence>
<feature type="repeat" description="WD" evidence="3">
    <location>
        <begin position="570"/>
        <end position="612"/>
    </location>
</feature>
<evidence type="ECO:0000259" key="4">
    <source>
        <dbReference type="Pfam" id="PF23774"/>
    </source>
</evidence>
<dbReference type="Pfam" id="PF23774">
    <property type="entry name" value="TPR_GEMI5"/>
    <property type="match status" value="1"/>
</dbReference>
<keyword evidence="2" id="KW-0677">Repeat</keyword>
<dbReference type="Gene3D" id="2.130.10.10">
    <property type="entry name" value="YVTN repeat-like/Quinoprotein amine dehydrogenase"/>
    <property type="match status" value="4"/>
</dbReference>
<dbReference type="OrthoDB" id="2161379at2759"/>
<dbReference type="Pfam" id="PF00400">
    <property type="entry name" value="WD40"/>
    <property type="match status" value="7"/>
</dbReference>
<organism evidence="5 6">
    <name type="scientific">Galemys pyrenaicus</name>
    <name type="common">Iberian desman</name>
    <name type="synonym">Pyrenean desman</name>
    <dbReference type="NCBI Taxonomy" id="202257"/>
    <lineage>
        <taxon>Eukaryota</taxon>
        <taxon>Metazoa</taxon>
        <taxon>Chordata</taxon>
        <taxon>Craniata</taxon>
        <taxon>Vertebrata</taxon>
        <taxon>Euteleostomi</taxon>
        <taxon>Mammalia</taxon>
        <taxon>Eutheria</taxon>
        <taxon>Laurasiatheria</taxon>
        <taxon>Eulipotyphla</taxon>
        <taxon>Talpidae</taxon>
        <taxon>Galemys</taxon>
    </lineage>
</organism>
<dbReference type="InterPro" id="IPR011047">
    <property type="entry name" value="Quinoprotein_ADH-like_sf"/>
</dbReference>
<accession>A0A8J5ZET1</accession>
<name>A0A8J5ZET1_GALPY</name>
<dbReference type="PANTHER" id="PTHR44464:SF1">
    <property type="entry name" value="WD REPEAT-CONTAINING PROTEIN 17"/>
    <property type="match status" value="1"/>
</dbReference>
<evidence type="ECO:0000313" key="5">
    <source>
        <dbReference type="EMBL" id="KAG8504584.1"/>
    </source>
</evidence>
<dbReference type="PROSITE" id="PS50294">
    <property type="entry name" value="WD_REPEATS_REGION"/>
    <property type="match status" value="4"/>
</dbReference>
<evidence type="ECO:0000313" key="6">
    <source>
        <dbReference type="Proteomes" id="UP000700334"/>
    </source>
</evidence>
<feature type="repeat" description="WD" evidence="3">
    <location>
        <begin position="527"/>
        <end position="569"/>
    </location>
</feature>
<dbReference type="InterPro" id="IPR019775">
    <property type="entry name" value="WD40_repeat_CS"/>
</dbReference>
<feature type="domain" description="Gem-associated protein 5 TPR" evidence="4">
    <location>
        <begin position="797"/>
        <end position="898"/>
    </location>
</feature>
<dbReference type="InterPro" id="IPR001680">
    <property type="entry name" value="WD40_rpt"/>
</dbReference>
<dbReference type="InterPro" id="IPR056421">
    <property type="entry name" value="TPR_GEMI5"/>
</dbReference>
<evidence type="ECO:0000256" key="2">
    <source>
        <dbReference type="ARBA" id="ARBA00022737"/>
    </source>
</evidence>
<gene>
    <name evidence="5" type="ORF">J0S82_009756</name>
</gene>
<protein>
    <submittedName>
        <fullName evidence="5">WD repeat-containing protein 17</fullName>
    </submittedName>
</protein>
<feature type="repeat" description="WD" evidence="3">
    <location>
        <begin position="57"/>
        <end position="99"/>
    </location>
</feature>
<dbReference type="PROSITE" id="PS00678">
    <property type="entry name" value="WD_REPEATS_1"/>
    <property type="match status" value="2"/>
</dbReference>
<dbReference type="SMART" id="SM00320">
    <property type="entry name" value="WD40"/>
    <property type="match status" value="10"/>
</dbReference>
<dbReference type="InterPro" id="IPR015943">
    <property type="entry name" value="WD40/YVTN_repeat-like_dom_sf"/>
</dbReference>
<comment type="caution">
    <text evidence="5">The sequence shown here is derived from an EMBL/GenBank/DDBJ whole genome shotgun (WGS) entry which is preliminary data.</text>
</comment>
<dbReference type="InterPro" id="IPR020472">
    <property type="entry name" value="WD40_PAC1"/>
</dbReference>
<dbReference type="EMBL" id="JAGFMF010012288">
    <property type="protein sequence ID" value="KAG8504584.1"/>
    <property type="molecule type" value="Genomic_DNA"/>
</dbReference>
<feature type="repeat" description="WD" evidence="3">
    <location>
        <begin position="613"/>
        <end position="649"/>
    </location>
</feature>
<dbReference type="PANTHER" id="PTHR44464">
    <property type="entry name" value="WD REPEAT-CONTAINING PROTEIN 17"/>
    <property type="match status" value="1"/>
</dbReference>
<sequence>ANMSQVRQVGLLPAGCQPWNKDVCAASGDRFAYCATLAIYIYQLDHRYNEFKLHAIMSEHKKTITAISWCPHNPDLFASGSTDNLVIIWNVAEQKVIAKLDNTKGMPASLSWCWNADDAVAFVSHRGPLFIWTISGPDSGVTVHKEAHSFLSDISIFRWHTQKKGKVVFGHIDGSLSIFQPGNKSQKHVLRPESLEGTDEEDPVTALEWDPLSTDYLLVANLHYGIRLIDSESLYCITTFNFPSAAASVQCLAWVHSAPGMFVTGDSQVGVLRIWNVSRTTPIDNFKLKKTGFHCLHSPTKNHYTSSTSEAVPPPTLTQNQAFSLPPGHAVCCFLDGGVGLYDMGAKKWDFLRDLGHVETIFDCKFKPDDPNILATASFDGTIKVWDINTLTAVHTSPGNEGVIYSLSWAPGDLNCIAGATSRNGAFIWDVKKGKMVQRFNEHGKNGIFCIAWSHKDSKRIATCSGDGFCIIRTIDGKMIHKYKHPAAVFGCDWSQNNKDMIATGCEDKNVRVYYVATSSDQPLKVFSGHTAKVFHVRWSPLREGILCSGSDDGSVRIWDYTQDACINILSGHTAPVRGLLWNTEIPYLLISGSWDYTIKVWDTREGICLDTVYDHGADVYGLTCHPRRPFTMASCSRDSTVRLWSLTSLISPLQINILADRPWEEIIGNTDYAIEQGTPPLLCGKVSRDIKQEIEKLTGNPRMKKLRWFSECLSPPGGSDNLWNLVAVIKGQDDSLLPQNYCKGIMHLKHLIKFRTHLYNNIYELSFSFYQSEAQELTTVKMCKFGGGIGVPTKEERLKEAAEIHLRLGHIQRYCELMVELGEWDKALSIAPGVSVKYWKKLMQRRADQLIQEDKDDVIPYCIAIGDVKKLVNFFMSRGQLKEALLVAQAACEGNMQTLHISTPKGSSHPDDIYKEDFNELLHRVSKELAEWYFQDGRAVLAACCHLAVDNVELAMAYLIRGNELELAVCVGTVLGDSAAPATYYALELLARKNLAADLLLMAPDDELQLVKLCAFYPGCTEEMNDLHEKCKLPSVEECMKLAETAHADGNLFETVKYYLLSQEPEKALPIGINFIKENISSSSWTLDAIYPVLDLLSYIRTEKLVLHTCTDQLLKRREVSVPLKIEHLSEELDAWRACTQFSNRSLEDSPYTPPLDSQRMVYATLLKRIKDDPLRGVIGPDYVTGSNLPSHSDIHISCLTGLKIQGPVFFLEDGKSTISLNDALMWAKVNPFSPLGTGVRLNPF</sequence>
<dbReference type="AlphaFoldDB" id="A0A8J5ZET1"/>
<reference evidence="5" key="1">
    <citation type="journal article" date="2021" name="Evol. Appl.">
        <title>The genome of the Pyrenean desman and the effects of bottlenecks and inbreeding on the genomic landscape of an endangered species.</title>
        <authorList>
            <person name="Escoda L."/>
            <person name="Castresana J."/>
        </authorList>
    </citation>
    <scope>NUCLEOTIDE SEQUENCE</scope>
    <source>
        <strain evidence="5">IBE-C5619</strain>
    </source>
</reference>
<dbReference type="Proteomes" id="UP000700334">
    <property type="component" value="Unassembled WGS sequence"/>
</dbReference>
<feature type="repeat" description="WD" evidence="3">
    <location>
        <begin position="354"/>
        <end position="396"/>
    </location>
</feature>
<keyword evidence="1 3" id="KW-0853">WD repeat</keyword>
<dbReference type="SUPFAM" id="SSF50998">
    <property type="entry name" value="Quinoprotein alcohol dehydrogenase-like"/>
    <property type="match status" value="1"/>
</dbReference>
<evidence type="ECO:0000256" key="1">
    <source>
        <dbReference type="ARBA" id="ARBA00022574"/>
    </source>
</evidence>
<dbReference type="InterPro" id="IPR036322">
    <property type="entry name" value="WD40_repeat_dom_sf"/>
</dbReference>
<keyword evidence="6" id="KW-1185">Reference proteome</keyword>
<feature type="non-terminal residue" evidence="5">
    <location>
        <position position="1"/>
    </location>
</feature>
<dbReference type="PRINTS" id="PR00320">
    <property type="entry name" value="GPROTEINBRPT"/>
</dbReference>
<proteinExistence type="predicted"/>
<dbReference type="CDD" id="cd00200">
    <property type="entry name" value="WD40"/>
    <property type="match status" value="1"/>
</dbReference>